<feature type="chain" id="PRO_5047390732" evidence="1">
    <location>
        <begin position="21"/>
        <end position="200"/>
    </location>
</feature>
<reference evidence="2 3" key="1">
    <citation type="submission" date="2022-09" db="EMBL/GenBank/DDBJ databases">
        <title>Interaction between co-microsymbionts with complementary sets of symbiotic genes in legume-rhizobium systems.</title>
        <authorList>
            <person name="Safronova V."/>
            <person name="Sazanova A."/>
            <person name="Afonin A."/>
            <person name="Chirak E."/>
        </authorList>
    </citation>
    <scope>NUCLEOTIDE SEQUENCE [LARGE SCALE GENOMIC DNA]</scope>
    <source>
        <strain evidence="2 3">A18/4-1</strain>
    </source>
</reference>
<organism evidence="2 3">
    <name type="scientific">Devosia neptuniae</name>
    <dbReference type="NCBI Taxonomy" id="191302"/>
    <lineage>
        <taxon>Bacteria</taxon>
        <taxon>Pseudomonadati</taxon>
        <taxon>Pseudomonadota</taxon>
        <taxon>Alphaproteobacteria</taxon>
        <taxon>Hyphomicrobiales</taxon>
        <taxon>Devosiaceae</taxon>
        <taxon>Devosia</taxon>
    </lineage>
</organism>
<proteinExistence type="predicted"/>
<dbReference type="RefSeq" id="WP_262170421.1">
    <property type="nucleotide sequence ID" value="NZ_CP104965.1"/>
</dbReference>
<dbReference type="EMBL" id="CP104965">
    <property type="protein sequence ID" value="UXN71061.1"/>
    <property type="molecule type" value="Genomic_DNA"/>
</dbReference>
<dbReference type="Proteomes" id="UP001061862">
    <property type="component" value="Chromosome"/>
</dbReference>
<keyword evidence="3" id="KW-1185">Reference proteome</keyword>
<gene>
    <name evidence="2" type="ORF">N8A98_07710</name>
</gene>
<name>A0ABY6CIQ9_9HYPH</name>
<protein>
    <submittedName>
        <fullName evidence="2">Uncharacterized protein</fullName>
    </submittedName>
</protein>
<evidence type="ECO:0000256" key="1">
    <source>
        <dbReference type="SAM" id="SignalP"/>
    </source>
</evidence>
<accession>A0ABY6CIQ9</accession>
<keyword evidence="1" id="KW-0732">Signal</keyword>
<feature type="signal peptide" evidence="1">
    <location>
        <begin position="1"/>
        <end position="20"/>
    </location>
</feature>
<evidence type="ECO:0000313" key="3">
    <source>
        <dbReference type="Proteomes" id="UP001061862"/>
    </source>
</evidence>
<evidence type="ECO:0000313" key="2">
    <source>
        <dbReference type="EMBL" id="UXN71061.1"/>
    </source>
</evidence>
<sequence>MKIPLAAALLLLVAASAAFGFDSRTQGIIDQYKPGKLIRLADVAHLMAASERWCYLEQDGTCSWSDIYLDVGKSGAEFEIGNAWNEDVDIAFTDRGEFRDGRYICETGTDWVPNMRATRRSDGNVIGGRELAQLKSEIADLRSEDSQDCFDYVYTSADAENQTITLTQRQYINDVHETGKDTEVTVHFDAVAAQALTYRW</sequence>